<evidence type="ECO:0000313" key="2">
    <source>
        <dbReference type="Proteomes" id="UP000012149"/>
    </source>
</evidence>
<name>M6VH23_9LEPT</name>
<dbReference type="AlphaFoldDB" id="M6VH23"/>
<reference evidence="1 2" key="1">
    <citation type="submission" date="2013-01" db="EMBL/GenBank/DDBJ databases">
        <authorList>
            <person name="Harkins D.M."/>
            <person name="Durkin A.S."/>
            <person name="Brinkac L.M."/>
            <person name="Haft D.H."/>
            <person name="Selengut J.D."/>
            <person name="Sanka R."/>
            <person name="DePew J."/>
            <person name="Purushe J."/>
            <person name="Matthias M.A."/>
            <person name="Vinetz J.M."/>
            <person name="Sutton G.G."/>
            <person name="Nierman W.C."/>
            <person name="Fouts D.E."/>
        </authorList>
    </citation>
    <scope>NUCLEOTIDE SEQUENCE [LARGE SCALE GENOMIC DNA]</scope>
    <source>
        <strain evidence="1 2">CBC1416</strain>
    </source>
</reference>
<dbReference type="Proteomes" id="UP000012149">
    <property type="component" value="Unassembled WGS sequence"/>
</dbReference>
<sequence length="113" mass="13164">MLSPDEALIPISEELLNLTINIFDRSDEFMVRNQFKFLNGLTASLIKFSEMLTNRLGNNPFLEYYEIAVSVSERRAMSKELMKDLRIFKNGIRFFKQEEAAEFLLKIAKIPNP</sequence>
<dbReference type="EMBL" id="AKWE02000153">
    <property type="protein sequence ID" value="EMO56797.1"/>
    <property type="molecule type" value="Genomic_DNA"/>
</dbReference>
<evidence type="ECO:0000313" key="1">
    <source>
        <dbReference type="EMBL" id="EMO56797.1"/>
    </source>
</evidence>
<organism evidence="1 2">
    <name type="scientific">Leptospira santarosai str. CBC1416</name>
    <dbReference type="NCBI Taxonomy" id="1193059"/>
    <lineage>
        <taxon>Bacteria</taxon>
        <taxon>Pseudomonadati</taxon>
        <taxon>Spirochaetota</taxon>
        <taxon>Spirochaetia</taxon>
        <taxon>Leptospirales</taxon>
        <taxon>Leptospiraceae</taxon>
        <taxon>Leptospira</taxon>
    </lineage>
</organism>
<accession>M6VH23</accession>
<protein>
    <submittedName>
        <fullName evidence="1">Uncharacterized protein</fullName>
    </submittedName>
</protein>
<comment type="caution">
    <text evidence="1">The sequence shown here is derived from an EMBL/GenBank/DDBJ whole genome shotgun (WGS) entry which is preliminary data.</text>
</comment>
<gene>
    <name evidence="1" type="ORF">LEP1GSC161_0069</name>
</gene>
<proteinExistence type="predicted"/>